<dbReference type="InterPro" id="IPR004713">
    <property type="entry name" value="CaH_exchang"/>
</dbReference>
<evidence type="ECO:0000256" key="3">
    <source>
        <dbReference type="ARBA" id="ARBA00022448"/>
    </source>
</evidence>
<dbReference type="AlphaFoldDB" id="A0A9N9AF88"/>
<feature type="transmembrane region" description="Helical" evidence="8">
    <location>
        <begin position="95"/>
        <end position="120"/>
    </location>
</feature>
<keyword evidence="11" id="KW-1185">Reference proteome</keyword>
<keyword evidence="4 8" id="KW-0812">Transmembrane</keyword>
<dbReference type="GO" id="GO:0015369">
    <property type="term" value="F:calcium:proton antiporter activity"/>
    <property type="evidence" value="ECO:0007669"/>
    <property type="project" value="TreeGrafter"/>
</dbReference>
<sequence>MKPIDLTLMEEKTGFNFYNLVSKTERIVETIEELKTHNNLFINKENEEPQISKKMALFLLIIVTVIIGFSAKFYVSSIEEHATSVSVAMKDKMEFAICITVGSLIQIMLFVIPLLVILGWNIGQPISLNFEIFKTVYLLISVLLSNYLVQ</sequence>
<dbReference type="Pfam" id="PF01699">
    <property type="entry name" value="Na_Ca_ex"/>
    <property type="match status" value="1"/>
</dbReference>
<comment type="caution">
    <text evidence="10">The sequence shown here is derived from an EMBL/GenBank/DDBJ whole genome shotgun (WGS) entry which is preliminary data.</text>
</comment>
<feature type="domain" description="Sodium/calcium exchanger membrane region" evidence="9">
    <location>
        <begin position="67"/>
        <end position="146"/>
    </location>
</feature>
<evidence type="ECO:0000256" key="2">
    <source>
        <dbReference type="ARBA" id="ARBA00008170"/>
    </source>
</evidence>
<dbReference type="InterPro" id="IPR044880">
    <property type="entry name" value="NCX_ion-bd_dom_sf"/>
</dbReference>
<evidence type="ECO:0000256" key="8">
    <source>
        <dbReference type="SAM" id="Phobius"/>
    </source>
</evidence>
<evidence type="ECO:0000256" key="6">
    <source>
        <dbReference type="ARBA" id="ARBA00023065"/>
    </source>
</evidence>
<dbReference type="GO" id="GO:0012505">
    <property type="term" value="C:endomembrane system"/>
    <property type="evidence" value="ECO:0007669"/>
    <property type="project" value="UniProtKB-SubCell"/>
</dbReference>
<organism evidence="10 11">
    <name type="scientific">Dentiscutata erythropus</name>
    <dbReference type="NCBI Taxonomy" id="1348616"/>
    <lineage>
        <taxon>Eukaryota</taxon>
        <taxon>Fungi</taxon>
        <taxon>Fungi incertae sedis</taxon>
        <taxon>Mucoromycota</taxon>
        <taxon>Glomeromycotina</taxon>
        <taxon>Glomeromycetes</taxon>
        <taxon>Diversisporales</taxon>
        <taxon>Gigasporaceae</taxon>
        <taxon>Dentiscutata</taxon>
    </lineage>
</organism>
<evidence type="ECO:0000256" key="7">
    <source>
        <dbReference type="ARBA" id="ARBA00023136"/>
    </source>
</evidence>
<comment type="subcellular location">
    <subcellularLocation>
        <location evidence="1">Endomembrane system</location>
        <topology evidence="1">Multi-pass membrane protein</topology>
    </subcellularLocation>
</comment>
<evidence type="ECO:0000256" key="5">
    <source>
        <dbReference type="ARBA" id="ARBA00022989"/>
    </source>
</evidence>
<dbReference type="PANTHER" id="PTHR31503:SF22">
    <property type="entry name" value="VACUOLAR CALCIUM ION TRANSPORTER"/>
    <property type="match status" value="1"/>
</dbReference>
<name>A0A9N9AF88_9GLOM</name>
<feature type="transmembrane region" description="Helical" evidence="8">
    <location>
        <begin position="132"/>
        <end position="149"/>
    </location>
</feature>
<dbReference type="EMBL" id="CAJVPY010001586">
    <property type="protein sequence ID" value="CAG8528159.1"/>
    <property type="molecule type" value="Genomic_DNA"/>
</dbReference>
<keyword evidence="5 8" id="KW-1133">Transmembrane helix</keyword>
<comment type="similarity">
    <text evidence="2">Belongs to the Ca(2+):cation antiporter (CaCA) (TC 2.A.19) family.</text>
</comment>
<evidence type="ECO:0000313" key="10">
    <source>
        <dbReference type="EMBL" id="CAG8528159.1"/>
    </source>
</evidence>
<protein>
    <submittedName>
        <fullName evidence="10">6608_t:CDS:1</fullName>
    </submittedName>
</protein>
<evidence type="ECO:0000313" key="11">
    <source>
        <dbReference type="Proteomes" id="UP000789405"/>
    </source>
</evidence>
<feature type="transmembrane region" description="Helical" evidence="8">
    <location>
        <begin position="55"/>
        <end position="75"/>
    </location>
</feature>
<dbReference type="Proteomes" id="UP000789405">
    <property type="component" value="Unassembled WGS sequence"/>
</dbReference>
<accession>A0A9N9AF88</accession>
<evidence type="ECO:0000256" key="4">
    <source>
        <dbReference type="ARBA" id="ARBA00022692"/>
    </source>
</evidence>
<dbReference type="OrthoDB" id="1699231at2759"/>
<dbReference type="InterPro" id="IPR004837">
    <property type="entry name" value="NaCa_Exmemb"/>
</dbReference>
<keyword evidence="6" id="KW-0406">Ion transport</keyword>
<reference evidence="10" key="1">
    <citation type="submission" date="2021-06" db="EMBL/GenBank/DDBJ databases">
        <authorList>
            <person name="Kallberg Y."/>
            <person name="Tangrot J."/>
            <person name="Rosling A."/>
        </authorList>
    </citation>
    <scope>NUCLEOTIDE SEQUENCE</scope>
    <source>
        <strain evidence="10">MA453B</strain>
    </source>
</reference>
<dbReference type="GO" id="GO:0006874">
    <property type="term" value="P:intracellular calcium ion homeostasis"/>
    <property type="evidence" value="ECO:0007669"/>
    <property type="project" value="TreeGrafter"/>
</dbReference>
<dbReference type="GO" id="GO:0000329">
    <property type="term" value="C:fungal-type vacuole membrane"/>
    <property type="evidence" value="ECO:0007669"/>
    <property type="project" value="TreeGrafter"/>
</dbReference>
<gene>
    <name evidence="10" type="ORF">DERYTH_LOCUS4210</name>
</gene>
<dbReference type="Gene3D" id="1.20.1420.30">
    <property type="entry name" value="NCX, central ion-binding region"/>
    <property type="match status" value="1"/>
</dbReference>
<evidence type="ECO:0000256" key="1">
    <source>
        <dbReference type="ARBA" id="ARBA00004127"/>
    </source>
</evidence>
<dbReference type="PANTHER" id="PTHR31503">
    <property type="entry name" value="VACUOLAR CALCIUM ION TRANSPORTER"/>
    <property type="match status" value="1"/>
</dbReference>
<keyword evidence="7 8" id="KW-0472">Membrane</keyword>
<keyword evidence="3" id="KW-0813">Transport</keyword>
<evidence type="ECO:0000259" key="9">
    <source>
        <dbReference type="Pfam" id="PF01699"/>
    </source>
</evidence>
<proteinExistence type="inferred from homology"/>